<protein>
    <submittedName>
        <fullName evidence="2">Uncharacterized protein</fullName>
    </submittedName>
</protein>
<reference evidence="2" key="1">
    <citation type="submission" date="2019-12" db="EMBL/GenBank/DDBJ databases">
        <title>Genome sequencing and annotation of Brassica cretica.</title>
        <authorList>
            <person name="Studholme D.J."/>
            <person name="Sarris P.F."/>
        </authorList>
    </citation>
    <scope>NUCLEOTIDE SEQUENCE</scope>
    <source>
        <strain evidence="2">PFS-102/07</strain>
        <tissue evidence="2">Leaf</tissue>
    </source>
</reference>
<name>A0A8S9GET7_BRACR</name>
<organism evidence="2">
    <name type="scientific">Brassica cretica</name>
    <name type="common">Mustard</name>
    <dbReference type="NCBI Taxonomy" id="69181"/>
    <lineage>
        <taxon>Eukaryota</taxon>
        <taxon>Viridiplantae</taxon>
        <taxon>Streptophyta</taxon>
        <taxon>Embryophyta</taxon>
        <taxon>Tracheophyta</taxon>
        <taxon>Spermatophyta</taxon>
        <taxon>Magnoliopsida</taxon>
        <taxon>eudicotyledons</taxon>
        <taxon>Gunneridae</taxon>
        <taxon>Pentapetalae</taxon>
        <taxon>rosids</taxon>
        <taxon>malvids</taxon>
        <taxon>Brassicales</taxon>
        <taxon>Brassicaceae</taxon>
        <taxon>Brassiceae</taxon>
        <taxon>Brassica</taxon>
    </lineage>
</organism>
<evidence type="ECO:0000313" key="2">
    <source>
        <dbReference type="EMBL" id="KAF2544745.1"/>
    </source>
</evidence>
<dbReference type="EMBL" id="QGKY02001925">
    <property type="protein sequence ID" value="KAF2544745.1"/>
    <property type="molecule type" value="Genomic_DNA"/>
</dbReference>
<feature type="region of interest" description="Disordered" evidence="1">
    <location>
        <begin position="1"/>
        <end position="70"/>
    </location>
</feature>
<proteinExistence type="predicted"/>
<gene>
    <name evidence="2" type="ORF">F2Q70_00022631</name>
</gene>
<sequence>MEALTRSKCAANKQRRSRGGGAASGRRRVFGFSDPKESSTTSPTSKRENTGKMFHRLRHGQGHGKGGRRDSNFEYVVKWWIGKKPL</sequence>
<comment type="caution">
    <text evidence="2">The sequence shown here is derived from an EMBL/GenBank/DDBJ whole genome shotgun (WGS) entry which is preliminary data.</text>
</comment>
<dbReference type="AlphaFoldDB" id="A0A8S9GET7"/>
<evidence type="ECO:0000256" key="1">
    <source>
        <dbReference type="SAM" id="MobiDB-lite"/>
    </source>
</evidence>
<accession>A0A8S9GET7</accession>
<feature type="compositionally biased region" description="Basic residues" evidence="1">
    <location>
        <begin position="53"/>
        <end position="66"/>
    </location>
</feature>